<keyword evidence="7 13" id="KW-0418">Kinase</keyword>
<dbReference type="SMART" id="SM00388">
    <property type="entry name" value="HisKA"/>
    <property type="match status" value="1"/>
</dbReference>
<keyword evidence="9" id="KW-0902">Two-component regulatory system</keyword>
<keyword evidence="10" id="KW-0472">Membrane</keyword>
<keyword evidence="6" id="KW-0812">Transmembrane</keyword>
<evidence type="ECO:0000256" key="6">
    <source>
        <dbReference type="ARBA" id="ARBA00022692"/>
    </source>
</evidence>
<dbReference type="Pfam" id="PF02518">
    <property type="entry name" value="HATPase_c"/>
    <property type="match status" value="1"/>
</dbReference>
<evidence type="ECO:0000256" key="10">
    <source>
        <dbReference type="ARBA" id="ARBA00023136"/>
    </source>
</evidence>
<dbReference type="PANTHER" id="PTHR45436">
    <property type="entry name" value="SENSOR HISTIDINE KINASE YKOH"/>
    <property type="match status" value="1"/>
</dbReference>
<comment type="caution">
    <text evidence="13">The sequence shown here is derived from an EMBL/GenBank/DDBJ whole genome shotgun (WGS) entry which is preliminary data.</text>
</comment>
<dbReference type="Pfam" id="PF00512">
    <property type="entry name" value="HisKA"/>
    <property type="match status" value="1"/>
</dbReference>
<evidence type="ECO:0000259" key="12">
    <source>
        <dbReference type="PROSITE" id="PS50885"/>
    </source>
</evidence>
<dbReference type="PROSITE" id="PS50885">
    <property type="entry name" value="HAMP"/>
    <property type="match status" value="1"/>
</dbReference>
<dbReference type="EMBL" id="DXGD01000217">
    <property type="protein sequence ID" value="HIW99662.1"/>
    <property type="molecule type" value="Genomic_DNA"/>
</dbReference>
<reference evidence="13" key="2">
    <citation type="submission" date="2021-04" db="EMBL/GenBank/DDBJ databases">
        <authorList>
            <person name="Gilroy R."/>
        </authorList>
    </citation>
    <scope>NUCLEOTIDE SEQUENCE</scope>
    <source>
        <strain evidence="13">ChiHejej3B27-3195</strain>
    </source>
</reference>
<reference evidence="13" key="1">
    <citation type="journal article" date="2021" name="PeerJ">
        <title>Extensive microbial diversity within the chicken gut microbiome revealed by metagenomics and culture.</title>
        <authorList>
            <person name="Gilroy R."/>
            <person name="Ravi A."/>
            <person name="Getino M."/>
            <person name="Pursley I."/>
            <person name="Horton D.L."/>
            <person name="Alikhan N.F."/>
            <person name="Baker D."/>
            <person name="Gharbi K."/>
            <person name="Hall N."/>
            <person name="Watson M."/>
            <person name="Adriaenssens E.M."/>
            <person name="Foster-Nyarko E."/>
            <person name="Jarju S."/>
            <person name="Secka A."/>
            <person name="Antonio M."/>
            <person name="Oren A."/>
            <person name="Chaudhuri R.R."/>
            <person name="La Ragione R."/>
            <person name="Hildebrand F."/>
            <person name="Pallen M.J."/>
        </authorList>
    </citation>
    <scope>NUCLEOTIDE SEQUENCE</scope>
    <source>
        <strain evidence="13">ChiHejej3B27-3195</strain>
    </source>
</reference>
<evidence type="ECO:0000313" key="14">
    <source>
        <dbReference type="Proteomes" id="UP000824151"/>
    </source>
</evidence>
<evidence type="ECO:0000256" key="1">
    <source>
        <dbReference type="ARBA" id="ARBA00000085"/>
    </source>
</evidence>
<dbReference type="Pfam" id="PF00672">
    <property type="entry name" value="HAMP"/>
    <property type="match status" value="1"/>
</dbReference>
<dbReference type="SUPFAM" id="SSF158472">
    <property type="entry name" value="HAMP domain-like"/>
    <property type="match status" value="1"/>
</dbReference>
<dbReference type="Gene3D" id="1.10.287.130">
    <property type="match status" value="1"/>
</dbReference>
<evidence type="ECO:0000313" key="13">
    <source>
        <dbReference type="EMBL" id="HIW99662.1"/>
    </source>
</evidence>
<evidence type="ECO:0000256" key="3">
    <source>
        <dbReference type="ARBA" id="ARBA00012438"/>
    </source>
</evidence>
<comment type="catalytic activity">
    <reaction evidence="1">
        <text>ATP + protein L-histidine = ADP + protein N-phospho-L-histidine.</text>
        <dbReference type="EC" id="2.7.13.3"/>
    </reaction>
</comment>
<organism evidence="13 14">
    <name type="scientific">Candidatus Nesterenkonia stercoripullorum</name>
    <dbReference type="NCBI Taxonomy" id="2838701"/>
    <lineage>
        <taxon>Bacteria</taxon>
        <taxon>Bacillati</taxon>
        <taxon>Actinomycetota</taxon>
        <taxon>Actinomycetes</taxon>
        <taxon>Micrococcales</taxon>
        <taxon>Micrococcaceae</taxon>
        <taxon>Nesterenkonia</taxon>
    </lineage>
</organism>
<dbReference type="SMART" id="SM00387">
    <property type="entry name" value="HATPase_c"/>
    <property type="match status" value="1"/>
</dbReference>
<dbReference type="InterPro" id="IPR050428">
    <property type="entry name" value="TCS_sensor_his_kinase"/>
</dbReference>
<dbReference type="SUPFAM" id="SSF47384">
    <property type="entry name" value="Homodimeric domain of signal transducing histidine kinase"/>
    <property type="match status" value="1"/>
</dbReference>
<dbReference type="PANTHER" id="PTHR45436:SF5">
    <property type="entry name" value="SENSOR HISTIDINE KINASE TRCS"/>
    <property type="match status" value="1"/>
</dbReference>
<dbReference type="CDD" id="cd06225">
    <property type="entry name" value="HAMP"/>
    <property type="match status" value="1"/>
</dbReference>
<dbReference type="InterPro" id="IPR003594">
    <property type="entry name" value="HATPase_dom"/>
</dbReference>
<evidence type="ECO:0000259" key="11">
    <source>
        <dbReference type="PROSITE" id="PS50109"/>
    </source>
</evidence>
<dbReference type="GO" id="GO:0005886">
    <property type="term" value="C:plasma membrane"/>
    <property type="evidence" value="ECO:0007669"/>
    <property type="project" value="UniProtKB-SubCell"/>
</dbReference>
<gene>
    <name evidence="13" type="ORF">H9871_05920</name>
</gene>
<feature type="domain" description="HAMP" evidence="12">
    <location>
        <begin position="185"/>
        <end position="238"/>
    </location>
</feature>
<feature type="domain" description="Histidine kinase" evidence="11">
    <location>
        <begin position="246"/>
        <end position="454"/>
    </location>
</feature>
<dbReference type="Gene3D" id="3.30.565.10">
    <property type="entry name" value="Histidine kinase-like ATPase, C-terminal domain"/>
    <property type="match status" value="1"/>
</dbReference>
<name>A0A9D2A6E6_9MICC</name>
<dbReference type="InterPro" id="IPR003660">
    <property type="entry name" value="HAMP_dom"/>
</dbReference>
<dbReference type="Gene3D" id="6.10.340.10">
    <property type="match status" value="1"/>
</dbReference>
<dbReference type="InterPro" id="IPR036890">
    <property type="entry name" value="HATPase_C_sf"/>
</dbReference>
<dbReference type="GO" id="GO:0000155">
    <property type="term" value="F:phosphorelay sensor kinase activity"/>
    <property type="evidence" value="ECO:0007669"/>
    <property type="project" value="InterPro"/>
</dbReference>
<keyword evidence="5" id="KW-0808">Transferase</keyword>
<dbReference type="EC" id="2.7.13.3" evidence="3"/>
<dbReference type="InterPro" id="IPR036097">
    <property type="entry name" value="HisK_dim/P_sf"/>
</dbReference>
<keyword evidence="8" id="KW-1133">Transmembrane helix</keyword>
<dbReference type="InterPro" id="IPR004358">
    <property type="entry name" value="Sig_transdc_His_kin-like_C"/>
</dbReference>
<dbReference type="PROSITE" id="PS50109">
    <property type="entry name" value="HIS_KIN"/>
    <property type="match status" value="1"/>
</dbReference>
<dbReference type="InterPro" id="IPR003661">
    <property type="entry name" value="HisK_dim/P_dom"/>
</dbReference>
<keyword evidence="4" id="KW-0597">Phosphoprotein</keyword>
<dbReference type="InterPro" id="IPR005467">
    <property type="entry name" value="His_kinase_dom"/>
</dbReference>
<sequence length="454" mass="48986">MRRRFFVATVPLVMLLIAAVVIPAAIFLAQRHTSALLNDRLLDAARFVSLIESAEGEDDERLAAELDNYAELYSSRIWLIGRDSEEIHVAGDDADAGPPDEALAMLDLAMSGDQPTSERTVTPFGPETLTLVTPVGHDSQVSAALIMEFPTDSAQQRVLYGWGVVGLAAAVPAAALCAATWPIAGWVLRPLRRLASSIDRVRRGEMDVEVEIDSGPPELRGVAESFNEMSRTVVSTLERQQQFVADASHQLRNPLAALHVGLENLEADLEPGEEAQESYDEAMQTVLRMEALVDDLLQASSLPAAQQDPLSCRMQDLRETSWQALAASYGGRVDVVLDPATVAQPTGGLETLVEELLDNAFRLGRAESVLVRGVRQEEADTYRLTVDDDGRGLAQDELHLPGTRFWRSTQNQNLPGSGLGLSILKQGVADAGGALSVSSSARGGLLITVEVPLH</sequence>
<proteinExistence type="predicted"/>
<comment type="subcellular location">
    <subcellularLocation>
        <location evidence="2">Cell membrane</location>
    </subcellularLocation>
</comment>
<dbReference type="Proteomes" id="UP000824151">
    <property type="component" value="Unassembled WGS sequence"/>
</dbReference>
<evidence type="ECO:0000256" key="2">
    <source>
        <dbReference type="ARBA" id="ARBA00004236"/>
    </source>
</evidence>
<protein>
    <recommendedName>
        <fullName evidence="3">histidine kinase</fullName>
        <ecNumber evidence="3">2.7.13.3</ecNumber>
    </recommendedName>
</protein>
<dbReference type="CDD" id="cd00082">
    <property type="entry name" value="HisKA"/>
    <property type="match status" value="1"/>
</dbReference>
<evidence type="ECO:0000256" key="7">
    <source>
        <dbReference type="ARBA" id="ARBA00022777"/>
    </source>
</evidence>
<dbReference type="SMART" id="SM00304">
    <property type="entry name" value="HAMP"/>
    <property type="match status" value="1"/>
</dbReference>
<dbReference type="AlphaFoldDB" id="A0A9D2A6E6"/>
<evidence type="ECO:0000256" key="5">
    <source>
        <dbReference type="ARBA" id="ARBA00022679"/>
    </source>
</evidence>
<dbReference type="SUPFAM" id="SSF55874">
    <property type="entry name" value="ATPase domain of HSP90 chaperone/DNA topoisomerase II/histidine kinase"/>
    <property type="match status" value="1"/>
</dbReference>
<dbReference type="PRINTS" id="PR00344">
    <property type="entry name" value="BCTRLSENSOR"/>
</dbReference>
<evidence type="ECO:0000256" key="8">
    <source>
        <dbReference type="ARBA" id="ARBA00022989"/>
    </source>
</evidence>
<evidence type="ECO:0000256" key="4">
    <source>
        <dbReference type="ARBA" id="ARBA00022553"/>
    </source>
</evidence>
<evidence type="ECO:0000256" key="9">
    <source>
        <dbReference type="ARBA" id="ARBA00023012"/>
    </source>
</evidence>
<accession>A0A9D2A6E6</accession>
<dbReference type="CDD" id="cd00075">
    <property type="entry name" value="HATPase"/>
    <property type="match status" value="1"/>
</dbReference>